<accession>A0ABU8NLN2</accession>
<dbReference type="Gene3D" id="2.60.420.10">
    <property type="entry name" value="Maltose phosphorylase, domain 3"/>
    <property type="match status" value="1"/>
</dbReference>
<dbReference type="InterPro" id="IPR012341">
    <property type="entry name" value="6hp_glycosidase-like_sf"/>
</dbReference>
<dbReference type="PANTHER" id="PTHR34987">
    <property type="entry name" value="C, PUTATIVE (AFU_ORTHOLOGUE AFUA_3G02880)-RELATED"/>
    <property type="match status" value="1"/>
</dbReference>
<feature type="domain" description="Alpha-L-rhamnosidase C-terminal" evidence="3">
    <location>
        <begin position="524"/>
        <end position="581"/>
    </location>
</feature>
<dbReference type="InterPro" id="IPR008928">
    <property type="entry name" value="6-hairpin_glycosidase_sf"/>
</dbReference>
<evidence type="ECO:0000256" key="1">
    <source>
        <dbReference type="SAM" id="SignalP"/>
    </source>
</evidence>
<evidence type="ECO:0000313" key="4">
    <source>
        <dbReference type="EMBL" id="MEJ2902133.1"/>
    </source>
</evidence>
<organism evidence="4 5">
    <name type="scientific">Pedobacter panaciterrae</name>
    <dbReference type="NCBI Taxonomy" id="363849"/>
    <lineage>
        <taxon>Bacteria</taxon>
        <taxon>Pseudomonadati</taxon>
        <taxon>Bacteroidota</taxon>
        <taxon>Sphingobacteriia</taxon>
        <taxon>Sphingobacteriales</taxon>
        <taxon>Sphingobacteriaceae</taxon>
        <taxon>Pedobacter</taxon>
    </lineage>
</organism>
<comment type="caution">
    <text evidence="4">The sequence shown here is derived from an EMBL/GenBank/DDBJ whole genome shotgun (WGS) entry which is preliminary data.</text>
</comment>
<dbReference type="InterPro" id="IPR035398">
    <property type="entry name" value="Bac_rhamnosid_C"/>
</dbReference>
<feature type="signal peptide" evidence="1">
    <location>
        <begin position="1"/>
        <end position="21"/>
    </location>
</feature>
<evidence type="ECO:0000313" key="5">
    <source>
        <dbReference type="Proteomes" id="UP001378956"/>
    </source>
</evidence>
<dbReference type="InterPro" id="IPR035396">
    <property type="entry name" value="Bac_rhamnosid6H"/>
</dbReference>
<name>A0ABU8NLN2_9SPHI</name>
<dbReference type="PANTHER" id="PTHR34987:SF6">
    <property type="entry name" value="ALPHA-L-RHAMNOSIDASE SIX-HAIRPIN GLYCOSIDASE DOMAIN-CONTAINING PROTEIN"/>
    <property type="match status" value="1"/>
</dbReference>
<evidence type="ECO:0000259" key="2">
    <source>
        <dbReference type="Pfam" id="PF17389"/>
    </source>
</evidence>
<sequence length="584" mass="64976">MLQKFLYPLFAICLIAASTHAQPGKKLSSSAKADNISPLTRQYISPVKILWKEGQVNNIEQLLKPGISQADLANRNMAILKNDGSGKKASILLDFGKELQGGLEIVTGMWGPKNVPLKIRVRYGESASEAMSDVGGPKGATNDHAIRDFTTLAPWLGRIQLAESGFRFVRIDLEEENAELQLKEVRAIFTYRDIPYIGSFKSNDERLNKIWETGAYTVHLNMQEYLWDGIKRDRLVWVGDLHPEISTVNSVFGYNEVVPKSLDLSKETTPLPGWMNGISTYSMWWIILHYDWYMQNGDLNYLKQQKQYLNGLVKQIVAKVGDDNQEKLDGTRFLDWPSSENPKGIHAGLQAMTVWSLATASKISNLVGDKETADLCNKTVARMRKYIPDPNGSKQAAALLAITGLMPAEKANKDVLSVGGAANFSTFYGYYMLEAKAKAGDHQGAIDVIRQYWGAMLDLGATTFWEDFNMDWIANASRIDELVPEGKKDVHGDYGAYCYVGFRHSLCHGWASGPTAWLTEHVLGVKVVEAGCKAIKIEPHLGDLKFVEGTYPTPYGVLKIKHTKLANGKIKTDINAPKGVRIIQ</sequence>
<dbReference type="Pfam" id="PF17389">
    <property type="entry name" value="Bac_rhamnosid6H"/>
    <property type="match status" value="1"/>
</dbReference>
<reference evidence="4 5" key="1">
    <citation type="submission" date="2024-03" db="EMBL/GenBank/DDBJ databases">
        <title>Sequence of Lycoming College Course Isolates.</title>
        <authorList>
            <person name="Plotts O."/>
            <person name="Newman J."/>
        </authorList>
    </citation>
    <scope>NUCLEOTIDE SEQUENCE [LARGE SCALE GENOMIC DNA]</scope>
    <source>
        <strain evidence="4 5">CJB-3</strain>
    </source>
</reference>
<dbReference type="Gene3D" id="1.50.10.10">
    <property type="match status" value="1"/>
</dbReference>
<keyword evidence="1" id="KW-0732">Signal</keyword>
<dbReference type="Proteomes" id="UP001378956">
    <property type="component" value="Unassembled WGS sequence"/>
</dbReference>
<dbReference type="SUPFAM" id="SSF48208">
    <property type="entry name" value="Six-hairpin glycosidases"/>
    <property type="match status" value="1"/>
</dbReference>
<evidence type="ECO:0000259" key="3">
    <source>
        <dbReference type="Pfam" id="PF17390"/>
    </source>
</evidence>
<dbReference type="Pfam" id="PF17390">
    <property type="entry name" value="Bac_rhamnosid_C"/>
    <property type="match status" value="1"/>
</dbReference>
<protein>
    <submittedName>
        <fullName evidence="4">Alpha-L-rhamnosidase C-terminal domain-containing protein</fullName>
    </submittedName>
</protein>
<dbReference type="EMBL" id="JBBEUB010000001">
    <property type="protein sequence ID" value="MEJ2902133.1"/>
    <property type="molecule type" value="Genomic_DNA"/>
</dbReference>
<keyword evidence="5" id="KW-1185">Reference proteome</keyword>
<feature type="chain" id="PRO_5045333890" evidence="1">
    <location>
        <begin position="22"/>
        <end position="584"/>
    </location>
</feature>
<dbReference type="RefSeq" id="WP_288879557.1">
    <property type="nucleotide sequence ID" value="NZ_CBFGNQ010000003.1"/>
</dbReference>
<gene>
    <name evidence="4" type="ORF">WAE58_06845</name>
</gene>
<proteinExistence type="predicted"/>
<feature type="domain" description="Alpha-L-rhamnosidase six-hairpin glycosidase" evidence="2">
    <location>
        <begin position="197"/>
        <end position="521"/>
    </location>
</feature>